<proteinExistence type="inferred from homology"/>
<sequence length="544" mass="61652">MKKIYTLILTACSLTACNNLLDEIPDNQVRIDTPEKARRLLTNAYPKSSEALISELSSDNIDDNGTIISNANYLSVEASYWQVIKEYSNKDGLQNVWTAHYQAINTANTALEALEKMGNSAEVKASKGEALLARAYAHFVLVNLFSKPYNPTTSATDLGIPYMLRPEEKLFPKYDRGTVAEVYAKIDADLTAGLPLINDSYYKTPKYHFNKKAAYAFAARFYLYYQQWQKSLDAANVVLTTNNATTAGLLRNWSDFTDANKTGGKVFGRFAIYYTKESHIANLLLLPVNSDMSVLYFNPYTVRFVHNRRTNSEETLVTANVWYQQRQSSTNFVFNYYYFEPFIPTSARADGVVLDKFPKFTAKTEMGANTTKSIIVPFTTDETLLVRAEAKIHLQQYQSAITDLNMWTAKFIKKDVTIGGYTSKNEFTQQEIVDFYNGLEYSSTATNNGATQKKRLSPSFTIVNDGIQEPLLHYVLQCRRILTLGEGLRWQDIRRYNIEVARYERDNSDRNLSTIKAILPPNDLRRTLQLPDAAIGAGMQANPR</sequence>
<dbReference type="Pfam" id="PF07980">
    <property type="entry name" value="SusD_RagB"/>
    <property type="match status" value="1"/>
</dbReference>
<accession>A0ABS3PVD4</accession>
<gene>
    <name evidence="8" type="ORF">J4N46_00565</name>
</gene>
<dbReference type="Gene3D" id="1.25.40.390">
    <property type="match status" value="1"/>
</dbReference>
<comment type="caution">
    <text evidence="8">The sequence shown here is derived from an EMBL/GenBank/DDBJ whole genome shotgun (WGS) entry which is preliminary data.</text>
</comment>
<keyword evidence="3" id="KW-0732">Signal</keyword>
<dbReference type="EMBL" id="JAGDYP010000001">
    <property type="protein sequence ID" value="MBO1882963.1"/>
    <property type="molecule type" value="Genomic_DNA"/>
</dbReference>
<dbReference type="InterPro" id="IPR012944">
    <property type="entry name" value="SusD_RagB_dom"/>
</dbReference>
<feature type="domain" description="RagB/SusD" evidence="6">
    <location>
        <begin position="327"/>
        <end position="502"/>
    </location>
</feature>
<dbReference type="SUPFAM" id="SSF48452">
    <property type="entry name" value="TPR-like"/>
    <property type="match status" value="1"/>
</dbReference>
<evidence type="ECO:0000256" key="3">
    <source>
        <dbReference type="ARBA" id="ARBA00022729"/>
    </source>
</evidence>
<keyword evidence="4" id="KW-0472">Membrane</keyword>
<feature type="domain" description="SusD-like N-terminal" evidence="7">
    <location>
        <begin position="21"/>
        <end position="223"/>
    </location>
</feature>
<organism evidence="8 9">
    <name type="scientific">Capnocytophaga bilenii</name>
    <dbReference type="NCBI Taxonomy" id="2819369"/>
    <lineage>
        <taxon>Bacteria</taxon>
        <taxon>Pseudomonadati</taxon>
        <taxon>Bacteroidota</taxon>
        <taxon>Flavobacteriia</taxon>
        <taxon>Flavobacteriales</taxon>
        <taxon>Flavobacteriaceae</taxon>
        <taxon>Capnocytophaga</taxon>
    </lineage>
</organism>
<dbReference type="RefSeq" id="WP_208057449.1">
    <property type="nucleotide sequence ID" value="NZ_JAGDYP010000001.1"/>
</dbReference>
<dbReference type="Pfam" id="PF14322">
    <property type="entry name" value="SusD-like_3"/>
    <property type="match status" value="1"/>
</dbReference>
<reference evidence="8 9" key="1">
    <citation type="submission" date="2021-03" db="EMBL/GenBank/DDBJ databases">
        <title>Isolation and description of Capnocytophaga bilenii sp. nov., a novel Capnocytophaga species, isolated from a gingivitis subject.</title>
        <authorList>
            <person name="Antezack A."/>
            <person name="Monnet-Corti V."/>
            <person name="La Scola B."/>
        </authorList>
    </citation>
    <scope>NUCLEOTIDE SEQUENCE [LARGE SCALE GENOMIC DNA]</scope>
    <source>
        <strain evidence="8 9">Marseille-Q4570</strain>
    </source>
</reference>
<dbReference type="Proteomes" id="UP000681610">
    <property type="component" value="Unassembled WGS sequence"/>
</dbReference>
<evidence type="ECO:0000259" key="6">
    <source>
        <dbReference type="Pfam" id="PF07980"/>
    </source>
</evidence>
<evidence type="ECO:0000256" key="4">
    <source>
        <dbReference type="ARBA" id="ARBA00023136"/>
    </source>
</evidence>
<evidence type="ECO:0000256" key="1">
    <source>
        <dbReference type="ARBA" id="ARBA00004442"/>
    </source>
</evidence>
<comment type="similarity">
    <text evidence="2">Belongs to the SusD family.</text>
</comment>
<evidence type="ECO:0000256" key="2">
    <source>
        <dbReference type="ARBA" id="ARBA00006275"/>
    </source>
</evidence>
<keyword evidence="9" id="KW-1185">Reference proteome</keyword>
<dbReference type="PROSITE" id="PS51257">
    <property type="entry name" value="PROKAR_LIPOPROTEIN"/>
    <property type="match status" value="1"/>
</dbReference>
<keyword evidence="5" id="KW-0998">Cell outer membrane</keyword>
<protein>
    <submittedName>
        <fullName evidence="8">RagB/SusD family nutrient uptake outer membrane protein</fullName>
    </submittedName>
</protein>
<evidence type="ECO:0000313" key="9">
    <source>
        <dbReference type="Proteomes" id="UP000681610"/>
    </source>
</evidence>
<comment type="subcellular location">
    <subcellularLocation>
        <location evidence="1">Cell outer membrane</location>
    </subcellularLocation>
</comment>
<name>A0ABS3PVD4_9FLAO</name>
<dbReference type="InterPro" id="IPR033985">
    <property type="entry name" value="SusD-like_N"/>
</dbReference>
<dbReference type="InterPro" id="IPR011990">
    <property type="entry name" value="TPR-like_helical_dom_sf"/>
</dbReference>
<evidence type="ECO:0000256" key="5">
    <source>
        <dbReference type="ARBA" id="ARBA00023237"/>
    </source>
</evidence>
<evidence type="ECO:0000259" key="7">
    <source>
        <dbReference type="Pfam" id="PF14322"/>
    </source>
</evidence>
<evidence type="ECO:0000313" key="8">
    <source>
        <dbReference type="EMBL" id="MBO1882963.1"/>
    </source>
</evidence>